<sequence length="99" mass="10155">MQMYSVVFQAPTPCASVAESAALSPPQPPSAPAPTTQRQPFAGASKSGHFVSSLAVVPVRCLRAVDTVESKSGHCSSFATVSAALFAFVDAFALPPDSD</sequence>
<protein>
    <submittedName>
        <fullName evidence="2">Uncharacterized protein</fullName>
    </submittedName>
</protein>
<name>A0A7S4IKV6_9EUKA</name>
<dbReference type="EMBL" id="HBKO01025208">
    <property type="protein sequence ID" value="CAE2232273.1"/>
    <property type="molecule type" value="Transcribed_RNA"/>
</dbReference>
<evidence type="ECO:0000256" key="1">
    <source>
        <dbReference type="SAM" id="MobiDB-lite"/>
    </source>
</evidence>
<evidence type="ECO:0000313" key="2">
    <source>
        <dbReference type="EMBL" id="CAE2232273.1"/>
    </source>
</evidence>
<proteinExistence type="predicted"/>
<dbReference type="AlphaFoldDB" id="A0A7S4IKV6"/>
<feature type="region of interest" description="Disordered" evidence="1">
    <location>
        <begin position="19"/>
        <end position="44"/>
    </location>
</feature>
<reference evidence="2" key="1">
    <citation type="submission" date="2021-01" db="EMBL/GenBank/DDBJ databases">
        <authorList>
            <person name="Corre E."/>
            <person name="Pelletier E."/>
            <person name="Niang G."/>
            <person name="Scheremetjew M."/>
            <person name="Finn R."/>
            <person name="Kale V."/>
            <person name="Holt S."/>
            <person name="Cochrane G."/>
            <person name="Meng A."/>
            <person name="Brown T."/>
            <person name="Cohen L."/>
        </authorList>
    </citation>
    <scope>NUCLEOTIDE SEQUENCE</scope>
    <source>
        <strain evidence="2">UIO037</strain>
    </source>
</reference>
<gene>
    <name evidence="2" type="ORF">CPOL0286_LOCUS11465</name>
</gene>
<accession>A0A7S4IKV6</accession>
<organism evidence="2">
    <name type="scientific">Prymnesium polylepis</name>
    <dbReference type="NCBI Taxonomy" id="72548"/>
    <lineage>
        <taxon>Eukaryota</taxon>
        <taxon>Haptista</taxon>
        <taxon>Haptophyta</taxon>
        <taxon>Prymnesiophyceae</taxon>
        <taxon>Prymnesiales</taxon>
        <taxon>Prymnesiaceae</taxon>
        <taxon>Prymnesium</taxon>
    </lineage>
</organism>